<organism evidence="4">
    <name type="scientific">uncultured Desulfovibrio sp</name>
    <dbReference type="NCBI Taxonomy" id="167968"/>
    <lineage>
        <taxon>Bacteria</taxon>
        <taxon>Pseudomonadati</taxon>
        <taxon>Thermodesulfobacteriota</taxon>
        <taxon>Desulfovibrionia</taxon>
        <taxon>Desulfovibrionales</taxon>
        <taxon>Desulfovibrionaceae</taxon>
        <taxon>Desulfovibrio</taxon>
        <taxon>environmental samples</taxon>
    </lineage>
</organism>
<dbReference type="InterPro" id="IPR051043">
    <property type="entry name" value="Sulfatase_Mod_Factor_Kinase"/>
</dbReference>
<keyword evidence="2" id="KW-0732">Signal</keyword>
<dbReference type="PANTHER" id="PTHR23150">
    <property type="entry name" value="SULFATASE MODIFYING FACTOR 1, 2"/>
    <property type="match status" value="1"/>
</dbReference>
<name>A0A212KYI2_9BACT</name>
<dbReference type="Gene3D" id="3.90.1580.10">
    <property type="entry name" value="paralog of FGE (formylglycine-generating enzyme)"/>
    <property type="match status" value="1"/>
</dbReference>
<sequence length="568" mass="63379">MKFRYCRQASLSLFRLALLCSLFCLMALPSPATAALARKGELSLADATNPKPADDDIILPMPCNLTMAFKLVAVPAKGLLWDMPMRPGIDDSANADRAYYDRRYNTALSGAFSLEDLPPDWRKLAPKGQNYFYFVAKYEVSNLQWQAVMDNACPATQPPSAEAAKPVTDISWYAAVDFTQKYTAWLLQNSPQSLPHFSGDNRNVGFVRLPTETEWEYAARGGHMAGSQQLLQEDFFALPAGANKEDYAVYRPEGSARVEDTANIGSRKPNPLGIYDTAGNAAEMVLDAFRFSLAGRLHGSAGGFVRKGGSFLSGEAEILPGRREETPFFMADGPAHARDMGFRPVISGINTPGGSRPQELQAEWSKAGESMTAAGYDTQAARNPLEELDRLLVSAPNEAVKKNLQELRNTIKENNIMLERQKQLEAQSLLRTGVYMTETIRNYSSRRKSLQSQLEGMQRDSKTTKGAELEKLRQIMDTAHRGLVMLDTSLDKSLTFYRSKVEDGAQLTPETLSAAYDSLSKDFSGSDPFNENMRRNLELYRKHVDLLRKNKVLSREAMQKEILERRFQ</sequence>
<feature type="chain" id="PRO_5012307152" description="Sulfatase-modifying factor enzyme-like domain-containing protein" evidence="2">
    <location>
        <begin position="35"/>
        <end position="568"/>
    </location>
</feature>
<accession>A0A212KYI2</accession>
<feature type="signal peptide" evidence="2">
    <location>
        <begin position="1"/>
        <end position="34"/>
    </location>
</feature>
<dbReference type="PANTHER" id="PTHR23150:SF19">
    <property type="entry name" value="FORMYLGLYCINE-GENERATING ENZYME"/>
    <property type="match status" value="1"/>
</dbReference>
<evidence type="ECO:0000259" key="3">
    <source>
        <dbReference type="Pfam" id="PF03781"/>
    </source>
</evidence>
<reference evidence="4" key="1">
    <citation type="submission" date="2016-08" db="EMBL/GenBank/DDBJ databases">
        <authorList>
            <person name="Seilhamer J.J."/>
        </authorList>
    </citation>
    <scope>NUCLEOTIDE SEQUENCE</scope>
    <source>
        <strain evidence="4">86-1</strain>
    </source>
</reference>
<dbReference type="InterPro" id="IPR005532">
    <property type="entry name" value="SUMF_dom"/>
</dbReference>
<feature type="coiled-coil region" evidence="1">
    <location>
        <begin position="397"/>
        <end position="460"/>
    </location>
</feature>
<feature type="domain" description="Sulfatase-modifying factor enzyme-like" evidence="3">
    <location>
        <begin position="132"/>
        <end position="345"/>
    </location>
</feature>
<dbReference type="SUPFAM" id="SSF56436">
    <property type="entry name" value="C-type lectin-like"/>
    <property type="match status" value="1"/>
</dbReference>
<protein>
    <recommendedName>
        <fullName evidence="3">Sulfatase-modifying factor enzyme-like domain-containing protein</fullName>
    </recommendedName>
</protein>
<evidence type="ECO:0000256" key="1">
    <source>
        <dbReference type="SAM" id="Coils"/>
    </source>
</evidence>
<evidence type="ECO:0000313" key="4">
    <source>
        <dbReference type="EMBL" id="SCM70358.1"/>
    </source>
</evidence>
<dbReference type="AlphaFoldDB" id="A0A212KYI2"/>
<proteinExistence type="predicted"/>
<gene>
    <name evidence="4" type="ORF">KL86DES1_10356</name>
</gene>
<evidence type="ECO:0000256" key="2">
    <source>
        <dbReference type="SAM" id="SignalP"/>
    </source>
</evidence>
<dbReference type="GO" id="GO:0120147">
    <property type="term" value="F:formylglycine-generating oxidase activity"/>
    <property type="evidence" value="ECO:0007669"/>
    <property type="project" value="TreeGrafter"/>
</dbReference>
<dbReference type="EMBL" id="FMJC01000001">
    <property type="protein sequence ID" value="SCM70358.1"/>
    <property type="molecule type" value="Genomic_DNA"/>
</dbReference>
<dbReference type="Pfam" id="PF03781">
    <property type="entry name" value="FGE-sulfatase"/>
    <property type="match status" value="1"/>
</dbReference>
<keyword evidence="1" id="KW-0175">Coiled coil</keyword>
<dbReference type="InterPro" id="IPR016187">
    <property type="entry name" value="CTDL_fold"/>
</dbReference>
<dbReference type="InterPro" id="IPR042095">
    <property type="entry name" value="SUMF_sf"/>
</dbReference>
<dbReference type="RefSeq" id="WP_232088205.1">
    <property type="nucleotide sequence ID" value="NZ_LT608333.1"/>
</dbReference>